<reference evidence="2 3" key="1">
    <citation type="submission" date="2017-07" db="EMBL/GenBank/DDBJ databases">
        <title>Bifidobacterium novel species.</title>
        <authorList>
            <person name="Lugli G.A."/>
            <person name="Milani C."/>
            <person name="Duranti S."/>
            <person name="Mangifesta M."/>
        </authorList>
    </citation>
    <scope>NUCLEOTIDE SEQUENCE [LARGE SCALE GENOMIC DNA]</scope>
    <source>
        <strain evidence="3">Uis1B</strain>
    </source>
</reference>
<organism evidence="2 3">
    <name type="scientific">Bifidobacterium margollesii</name>
    <dbReference type="NCBI Taxonomy" id="2020964"/>
    <lineage>
        <taxon>Bacteria</taxon>
        <taxon>Bacillati</taxon>
        <taxon>Actinomycetota</taxon>
        <taxon>Actinomycetes</taxon>
        <taxon>Bifidobacteriales</taxon>
        <taxon>Bifidobacteriaceae</taxon>
        <taxon>Bifidobacterium</taxon>
    </lineage>
</organism>
<proteinExistence type="predicted"/>
<gene>
    <name evidence="2" type="ORF">Uis1B_1523</name>
</gene>
<keyword evidence="3" id="KW-1185">Reference proteome</keyword>
<dbReference type="EMBL" id="NMWU01000026">
    <property type="protein sequence ID" value="PLS30696.1"/>
    <property type="molecule type" value="Genomic_DNA"/>
</dbReference>
<dbReference type="AlphaFoldDB" id="A0A2N5J8Z6"/>
<evidence type="ECO:0000313" key="3">
    <source>
        <dbReference type="Proteomes" id="UP000235050"/>
    </source>
</evidence>
<dbReference type="Proteomes" id="UP000235050">
    <property type="component" value="Unassembled WGS sequence"/>
</dbReference>
<sequence length="69" mass="7745">MARLHITYAPRPNHLISLAALDSFPCKGKPEPGRRLAFDVGADDSFPCKGKPKTHVSRRQPIRAHRFPL</sequence>
<name>A0A2N5J8Z6_9BIFI</name>
<feature type="compositionally biased region" description="Basic residues" evidence="1">
    <location>
        <begin position="50"/>
        <end position="69"/>
    </location>
</feature>
<accession>A0A2N5J8Z6</accession>
<evidence type="ECO:0000256" key="1">
    <source>
        <dbReference type="SAM" id="MobiDB-lite"/>
    </source>
</evidence>
<comment type="caution">
    <text evidence="2">The sequence shown here is derived from an EMBL/GenBank/DDBJ whole genome shotgun (WGS) entry which is preliminary data.</text>
</comment>
<protein>
    <submittedName>
        <fullName evidence="2">Uncharacterized protein</fullName>
    </submittedName>
</protein>
<feature type="region of interest" description="Disordered" evidence="1">
    <location>
        <begin position="49"/>
        <end position="69"/>
    </location>
</feature>
<evidence type="ECO:0000313" key="2">
    <source>
        <dbReference type="EMBL" id="PLS30696.1"/>
    </source>
</evidence>